<dbReference type="PANTHER" id="PTHR43179:SF12">
    <property type="entry name" value="GALACTOFURANOSYLTRANSFERASE GLFT2"/>
    <property type="match status" value="1"/>
</dbReference>
<organism evidence="6 7">
    <name type="scientific">Aureimonas flava</name>
    <dbReference type="NCBI Taxonomy" id="2320271"/>
    <lineage>
        <taxon>Bacteria</taxon>
        <taxon>Pseudomonadati</taxon>
        <taxon>Pseudomonadota</taxon>
        <taxon>Alphaproteobacteria</taxon>
        <taxon>Hyphomicrobiales</taxon>
        <taxon>Aurantimonadaceae</taxon>
        <taxon>Aureimonas</taxon>
    </lineage>
</organism>
<dbReference type="PANTHER" id="PTHR43179">
    <property type="entry name" value="RHAMNOSYLTRANSFERASE WBBL"/>
    <property type="match status" value="1"/>
</dbReference>
<feature type="region of interest" description="Disordered" evidence="4">
    <location>
        <begin position="678"/>
        <end position="704"/>
    </location>
</feature>
<evidence type="ECO:0000256" key="1">
    <source>
        <dbReference type="ARBA" id="ARBA00006739"/>
    </source>
</evidence>
<evidence type="ECO:0000313" key="6">
    <source>
        <dbReference type="EMBL" id="RIY02714.1"/>
    </source>
</evidence>
<dbReference type="Proteomes" id="UP000265750">
    <property type="component" value="Unassembled WGS sequence"/>
</dbReference>
<keyword evidence="2" id="KW-0328">Glycosyltransferase</keyword>
<dbReference type="InterPro" id="IPR001173">
    <property type="entry name" value="Glyco_trans_2-like"/>
</dbReference>
<comment type="caution">
    <text evidence="6">The sequence shown here is derived from an EMBL/GenBank/DDBJ whole genome shotgun (WGS) entry which is preliminary data.</text>
</comment>
<evidence type="ECO:0000313" key="7">
    <source>
        <dbReference type="Proteomes" id="UP000265750"/>
    </source>
</evidence>
<feature type="compositionally biased region" description="Pro residues" evidence="4">
    <location>
        <begin position="687"/>
        <end position="704"/>
    </location>
</feature>
<evidence type="ECO:0000256" key="2">
    <source>
        <dbReference type="ARBA" id="ARBA00022676"/>
    </source>
</evidence>
<protein>
    <submittedName>
        <fullName evidence="6">Glycosyltransferase</fullName>
    </submittedName>
</protein>
<reference evidence="7" key="1">
    <citation type="submission" date="2018-09" db="EMBL/GenBank/DDBJ databases">
        <authorList>
            <person name="Tuo L."/>
        </authorList>
    </citation>
    <scope>NUCLEOTIDE SEQUENCE [LARGE SCALE GENOMIC DNA]</scope>
    <source>
        <strain evidence="7">M2BS4Y-1</strain>
    </source>
</reference>
<keyword evidence="7" id="KW-1185">Reference proteome</keyword>
<feature type="region of interest" description="Disordered" evidence="4">
    <location>
        <begin position="217"/>
        <end position="238"/>
    </location>
</feature>
<dbReference type="OrthoDB" id="9771846at2"/>
<evidence type="ECO:0000259" key="5">
    <source>
        <dbReference type="Pfam" id="PF00535"/>
    </source>
</evidence>
<comment type="similarity">
    <text evidence="1">Belongs to the glycosyltransferase 2 family.</text>
</comment>
<keyword evidence="3 6" id="KW-0808">Transferase</keyword>
<dbReference type="AlphaFoldDB" id="A0A3A1WQS8"/>
<dbReference type="RefSeq" id="WP_119538791.1">
    <property type="nucleotide sequence ID" value="NZ_QYRN01000002.1"/>
</dbReference>
<name>A0A3A1WQS8_9HYPH</name>
<sequence length="842" mass="86771">MDWTELLRADPALALPERHAEALTRAAARRFREGAPGDALVLLRRRMRLSQPPAAAECALLALTASAAGARAEADAALAEALLADPLDPATGLVGLRLAVGREAVAAAARRILAGPAAGDDAVAQALGALLSAGEDAVPRLDFADGHLTGWAAWRGEPAPALLLFGPGGERRHVLAVCPDLAFLPPGARGARIDLAVGGTLAGWRLERDGRVVAQGPLHARSRHRAPRPTALPPRAVPPRRPIRVVMPVHGDPDTTREALRAAVLEVGRQPGARLVAVDDCSPVPAITALLESFAARGLLELRRTPVNLGFPGAVALGLDGADGLDALVLNADATLPAGALARLAAAAYAAPDIGTVTPLSNNGEWTSWPLLGRAAPVPPQAEAARLDAAARRLGAAPVDLPNGVGFALFVRHDCLAAIGAPARIYERGYFEDLEWTLEARRAGYRNVAAPDLFVPHHGSRSFGTDKALLVARNLRRLRRRYPAVREASAAFRAADPLRAARARLEEACPPAGRPTLLVGPAGSPTLAERLHRLGPTAGGATERGTAAGGTVVLRWRRAGAALCVELVRPDGGAPQSLAFDALAEADALAAWLAALAPRRVELAGPVPPAGLSDAILRLDGPFAILAGDPEAGAAEPLAAHFAAWRARLGDRWIEGLAQDRATHAVLARLLHGDPVAGRLVTDAPEPRPAAPHPAPHSAHPPAPTGPLALVMAVPAPASLGFARTLGAALAARGARLAVLGASADDLALIGRGVGVTGRLEAGEFAPAAAAVGAAALALPPADPSLALFERLEAQTGLPGARVDWGGAPPAPPASSLVLDRSRDERHTVQALVDWFAGRLAP</sequence>
<evidence type="ECO:0000256" key="3">
    <source>
        <dbReference type="ARBA" id="ARBA00022679"/>
    </source>
</evidence>
<gene>
    <name evidence="6" type="ORF">D3218_04995</name>
</gene>
<accession>A0A3A1WQS8</accession>
<dbReference type="Pfam" id="PF00535">
    <property type="entry name" value="Glycos_transf_2"/>
    <property type="match status" value="1"/>
</dbReference>
<proteinExistence type="inferred from homology"/>
<evidence type="ECO:0000256" key="4">
    <source>
        <dbReference type="SAM" id="MobiDB-lite"/>
    </source>
</evidence>
<dbReference type="Gene3D" id="3.90.550.10">
    <property type="entry name" value="Spore Coat Polysaccharide Biosynthesis Protein SpsA, Chain A"/>
    <property type="match status" value="1"/>
</dbReference>
<dbReference type="GO" id="GO:0016757">
    <property type="term" value="F:glycosyltransferase activity"/>
    <property type="evidence" value="ECO:0007669"/>
    <property type="project" value="UniProtKB-KW"/>
</dbReference>
<feature type="domain" description="Glycosyltransferase 2-like" evidence="5">
    <location>
        <begin position="245"/>
        <end position="374"/>
    </location>
</feature>
<dbReference type="SUPFAM" id="SSF53448">
    <property type="entry name" value="Nucleotide-diphospho-sugar transferases"/>
    <property type="match status" value="1"/>
</dbReference>
<dbReference type="InterPro" id="IPR029044">
    <property type="entry name" value="Nucleotide-diphossugar_trans"/>
</dbReference>
<dbReference type="EMBL" id="QYRN01000002">
    <property type="protein sequence ID" value="RIY02714.1"/>
    <property type="molecule type" value="Genomic_DNA"/>
</dbReference>